<protein>
    <recommendedName>
        <fullName evidence="5">Myb-like domain-containing protein</fullName>
    </recommendedName>
</protein>
<dbReference type="GO" id="GO:0000978">
    <property type="term" value="F:RNA polymerase II cis-regulatory region sequence-specific DNA binding"/>
    <property type="evidence" value="ECO:0007669"/>
    <property type="project" value="TreeGrafter"/>
</dbReference>
<feature type="domain" description="HTH myb-type" evidence="2">
    <location>
        <begin position="41"/>
        <end position="69"/>
    </location>
</feature>
<dbReference type="Gene3D" id="1.10.10.60">
    <property type="entry name" value="Homeodomain-like"/>
    <property type="match status" value="1"/>
</dbReference>
<dbReference type="AlphaFoldDB" id="A0A250WZN4"/>
<dbReference type="CDD" id="cd00167">
    <property type="entry name" value="SANT"/>
    <property type="match status" value="1"/>
</dbReference>
<proteinExistence type="predicted"/>
<sequence length="575" mass="63029">MTQSECAEVEQDHWRDSETALLISTVATAAQESRNGVINFDWDTISSEVPGRSSNQCKEKWENLHRHNLWEEPWSLQEEYVLALMHSLAAGEWQHIFHMLPRRSPFKVISHWSKVQRAVNSDRQRSLLWLYADLVNVRGHAPCTDTLRHACHVYNQMTGVPPLSSFSVEADYFLSGPGRYLIGPSSCLPAPMAETHHRHSKEPLKGTSARESMTSEITMPHSLSGVMHMPYAYQAGDHTQLPGHSVPFPSASAMFVSVNVAANGPGAGAARLSAVASNEDAGRDFDRANSKIQGSATVNSLAGTPPQTWSIAQQHLSDTMANHNRQSIVPALPSVSYQAPRPKPQQLPQQASLNEHVVLSREEVCKSKPDQQELRMPSAAVGSAHMGPDPAALLPLYPGRPPHFMRADKVWATPSKRSKVEPSGGTGAVGSGVSWAPPPLLACVDGIINTEALVTRSENWQESAEEEVCSPHMEQHNLFELQEQHHVAAVRPLLPPSESAEVQVITASGSVEMTEPNPIFDQEMELISAIELSVVTTLSMISDDASITTEERTLLVNTYIGAVQTFANLEFDKDV</sequence>
<gene>
    <name evidence="3" type="ORF">CEUSTIGMA_g3743.t1</name>
</gene>
<dbReference type="Pfam" id="PF13921">
    <property type="entry name" value="Myb_DNA-bind_6"/>
    <property type="match status" value="1"/>
</dbReference>
<dbReference type="GO" id="GO:0000981">
    <property type="term" value="F:DNA-binding transcription factor activity, RNA polymerase II-specific"/>
    <property type="evidence" value="ECO:0007669"/>
    <property type="project" value="TreeGrafter"/>
</dbReference>
<dbReference type="SMART" id="SM00717">
    <property type="entry name" value="SANT"/>
    <property type="match status" value="2"/>
</dbReference>
<dbReference type="PANTHER" id="PTHR45614:SF218">
    <property type="entry name" value="TRANSCRIPTION FACTOR MYB119-RELATED"/>
    <property type="match status" value="1"/>
</dbReference>
<comment type="caution">
    <text evidence="3">The sequence shown here is derived from an EMBL/GenBank/DDBJ whole genome shotgun (WGS) entry which is preliminary data.</text>
</comment>
<reference evidence="3 4" key="1">
    <citation type="submission" date="2017-08" db="EMBL/GenBank/DDBJ databases">
        <title>Acidophilic green algal genome provides insights into adaptation to an acidic environment.</title>
        <authorList>
            <person name="Hirooka S."/>
            <person name="Hirose Y."/>
            <person name="Kanesaki Y."/>
            <person name="Higuchi S."/>
            <person name="Fujiwara T."/>
            <person name="Onuma R."/>
            <person name="Era A."/>
            <person name="Ohbayashi R."/>
            <person name="Uzuka A."/>
            <person name="Nozaki H."/>
            <person name="Yoshikawa H."/>
            <person name="Miyagishima S.Y."/>
        </authorList>
    </citation>
    <scope>NUCLEOTIDE SEQUENCE [LARGE SCALE GENOMIC DNA]</scope>
    <source>
        <strain evidence="3 4">NIES-2499</strain>
    </source>
</reference>
<evidence type="ECO:0000313" key="4">
    <source>
        <dbReference type="Proteomes" id="UP000232323"/>
    </source>
</evidence>
<dbReference type="PANTHER" id="PTHR45614">
    <property type="entry name" value="MYB PROTEIN-RELATED"/>
    <property type="match status" value="1"/>
</dbReference>
<name>A0A250WZN4_9CHLO</name>
<dbReference type="Proteomes" id="UP000232323">
    <property type="component" value="Unassembled WGS sequence"/>
</dbReference>
<feature type="domain" description="Myb-like" evidence="1">
    <location>
        <begin position="6"/>
        <end position="65"/>
    </location>
</feature>
<dbReference type="InterPro" id="IPR009057">
    <property type="entry name" value="Homeodomain-like_sf"/>
</dbReference>
<dbReference type="PROSITE" id="PS51294">
    <property type="entry name" value="HTH_MYB"/>
    <property type="match status" value="1"/>
</dbReference>
<accession>A0A250WZN4</accession>
<keyword evidence="4" id="KW-1185">Reference proteome</keyword>
<dbReference type="OrthoDB" id="2143914at2759"/>
<evidence type="ECO:0000259" key="2">
    <source>
        <dbReference type="PROSITE" id="PS51294"/>
    </source>
</evidence>
<dbReference type="STRING" id="1157962.A0A250WZN4"/>
<evidence type="ECO:0000313" key="3">
    <source>
        <dbReference type="EMBL" id="GAX76298.1"/>
    </source>
</evidence>
<dbReference type="SUPFAM" id="SSF46689">
    <property type="entry name" value="Homeodomain-like"/>
    <property type="match status" value="1"/>
</dbReference>
<dbReference type="PROSITE" id="PS50090">
    <property type="entry name" value="MYB_LIKE"/>
    <property type="match status" value="1"/>
</dbReference>
<dbReference type="InterPro" id="IPR001005">
    <property type="entry name" value="SANT/Myb"/>
</dbReference>
<dbReference type="InterPro" id="IPR017930">
    <property type="entry name" value="Myb_dom"/>
</dbReference>
<dbReference type="GO" id="GO:0005634">
    <property type="term" value="C:nucleus"/>
    <property type="evidence" value="ECO:0007669"/>
    <property type="project" value="TreeGrafter"/>
</dbReference>
<organism evidence="3 4">
    <name type="scientific">Chlamydomonas eustigma</name>
    <dbReference type="NCBI Taxonomy" id="1157962"/>
    <lineage>
        <taxon>Eukaryota</taxon>
        <taxon>Viridiplantae</taxon>
        <taxon>Chlorophyta</taxon>
        <taxon>core chlorophytes</taxon>
        <taxon>Chlorophyceae</taxon>
        <taxon>CS clade</taxon>
        <taxon>Chlamydomonadales</taxon>
        <taxon>Chlamydomonadaceae</taxon>
        <taxon>Chlamydomonas</taxon>
    </lineage>
</organism>
<dbReference type="InterPro" id="IPR050560">
    <property type="entry name" value="MYB_TF"/>
</dbReference>
<evidence type="ECO:0008006" key="5">
    <source>
        <dbReference type="Google" id="ProtNLM"/>
    </source>
</evidence>
<dbReference type="EMBL" id="BEGY01000016">
    <property type="protein sequence ID" value="GAX76298.1"/>
    <property type="molecule type" value="Genomic_DNA"/>
</dbReference>
<evidence type="ECO:0000259" key="1">
    <source>
        <dbReference type="PROSITE" id="PS50090"/>
    </source>
</evidence>